<feature type="domain" description="Immunoglobulin" evidence="6">
    <location>
        <begin position="129"/>
        <end position="229"/>
    </location>
</feature>
<keyword evidence="5" id="KW-0732">Signal</keyword>
<feature type="transmembrane region" description="Helical" evidence="4">
    <location>
        <begin position="235"/>
        <end position="258"/>
    </location>
</feature>
<evidence type="ECO:0000313" key="7">
    <source>
        <dbReference type="Ensembl" id="ENSAOCP00000007238.2"/>
    </source>
</evidence>
<feature type="chain" id="PRO_5043983131" description="Immunoglobulin domain-containing protein" evidence="5">
    <location>
        <begin position="23"/>
        <end position="334"/>
    </location>
</feature>
<keyword evidence="3 4" id="KW-0472">Membrane</keyword>
<evidence type="ECO:0000256" key="1">
    <source>
        <dbReference type="ARBA" id="ARBA00004370"/>
    </source>
</evidence>
<reference evidence="7 8" key="1">
    <citation type="submission" date="2022-01" db="EMBL/GenBank/DDBJ databases">
        <title>A chromosome-scale genome assembly of the false clownfish, Amphiprion ocellaris.</title>
        <authorList>
            <person name="Ryu T."/>
        </authorList>
    </citation>
    <scope>NUCLEOTIDE SEQUENCE [LARGE SCALE GENOMIC DNA]</scope>
</reference>
<dbReference type="InterPro" id="IPR013783">
    <property type="entry name" value="Ig-like_fold"/>
</dbReference>
<dbReference type="AlphaFoldDB" id="A0A3Q1B125"/>
<dbReference type="PANTHER" id="PTHR11860">
    <property type="entry name" value="POLYMERIC-IMMUNOGLOBULIN RECEPTOR"/>
    <property type="match status" value="1"/>
</dbReference>
<evidence type="ECO:0000313" key="8">
    <source>
        <dbReference type="Proteomes" id="UP001501940"/>
    </source>
</evidence>
<dbReference type="GeneID" id="111571866"/>
<dbReference type="GeneTree" id="ENSGT00950000182977"/>
<dbReference type="PANTHER" id="PTHR11860:SF118">
    <property type="entry name" value="CMRF35-LIKE MOLECULE 3-RELATED"/>
    <property type="match status" value="1"/>
</dbReference>
<name>A0A3Q1B125_AMPOC</name>
<keyword evidence="4" id="KW-1133">Transmembrane helix</keyword>
<comment type="subcellular location">
    <subcellularLocation>
        <location evidence="1">Membrane</location>
    </subcellularLocation>
</comment>
<dbReference type="InterPro" id="IPR003599">
    <property type="entry name" value="Ig_sub"/>
</dbReference>
<feature type="signal peptide" evidence="5">
    <location>
        <begin position="1"/>
        <end position="22"/>
    </location>
</feature>
<dbReference type="SUPFAM" id="SSF48726">
    <property type="entry name" value="Immunoglobulin"/>
    <property type="match status" value="2"/>
</dbReference>
<evidence type="ECO:0000256" key="4">
    <source>
        <dbReference type="SAM" id="Phobius"/>
    </source>
</evidence>
<dbReference type="GO" id="GO:0005886">
    <property type="term" value="C:plasma membrane"/>
    <property type="evidence" value="ECO:0007669"/>
    <property type="project" value="TreeGrafter"/>
</dbReference>
<dbReference type="InterPro" id="IPR050671">
    <property type="entry name" value="CD300_family_receptors"/>
</dbReference>
<dbReference type="RefSeq" id="XP_023131022.2">
    <property type="nucleotide sequence ID" value="XM_023275254.3"/>
</dbReference>
<organism evidence="7 8">
    <name type="scientific">Amphiprion ocellaris</name>
    <name type="common">Clown anemonefish</name>
    <dbReference type="NCBI Taxonomy" id="80972"/>
    <lineage>
        <taxon>Eukaryota</taxon>
        <taxon>Metazoa</taxon>
        <taxon>Chordata</taxon>
        <taxon>Craniata</taxon>
        <taxon>Vertebrata</taxon>
        <taxon>Euteleostomi</taxon>
        <taxon>Actinopterygii</taxon>
        <taxon>Neopterygii</taxon>
        <taxon>Teleostei</taxon>
        <taxon>Neoteleostei</taxon>
        <taxon>Acanthomorphata</taxon>
        <taxon>Ovalentaria</taxon>
        <taxon>Pomacentridae</taxon>
        <taxon>Amphiprion</taxon>
    </lineage>
</organism>
<dbReference type="Ensembl" id="ENSAOCT00000003186.2">
    <property type="protein sequence ID" value="ENSAOCP00000007238.2"/>
    <property type="gene ID" value="ENSAOCG00000010957.2"/>
</dbReference>
<feature type="domain" description="Immunoglobulin" evidence="6">
    <location>
        <begin position="25"/>
        <end position="121"/>
    </location>
</feature>
<dbReference type="KEGG" id="aoce:111571866"/>
<dbReference type="Gene3D" id="2.60.40.10">
    <property type="entry name" value="Immunoglobulins"/>
    <property type="match status" value="2"/>
</dbReference>
<sequence length="334" mass="38127">MKMWNDQILLFILCIPLSPVISADVLHVFGYEGREANVSCPYKKGYQSNKKYFCKNDCSMRDDQITVTQTKNNKYSIYDDRDKQLFTMTISELHYVDAGKYWCGVSRFGRDIYTEVRLHVMPDSCCDNVTKIQSYGEDSVSFSCPYESEHQNNLKYVCRGKQPSTCLQQALITSDNKHNGQFTLTDDKMSRKFTVTINSLTHKDSGLYLCGVHKITGLDVFSAVELEVKDALLPIVVYILPATLAVLLILTVTLVMVYKSKFYKGADADISMKGKNTEAGEAKSLDHIYENRTSEVRAMLDFSEQQSNDHVYDNEDGNNVYYEFTAPEHIYCNQ</sequence>
<dbReference type="STRING" id="80972.ENSAOCP00000007238"/>
<dbReference type="Proteomes" id="UP001501940">
    <property type="component" value="Chromosome 4"/>
</dbReference>
<evidence type="ECO:0000256" key="3">
    <source>
        <dbReference type="ARBA" id="ARBA00023136"/>
    </source>
</evidence>
<keyword evidence="8" id="KW-1185">Reference proteome</keyword>
<reference evidence="7" key="2">
    <citation type="submission" date="2025-08" db="UniProtKB">
        <authorList>
            <consortium name="Ensembl"/>
        </authorList>
    </citation>
    <scope>IDENTIFICATION</scope>
</reference>
<dbReference type="InterPro" id="IPR036179">
    <property type="entry name" value="Ig-like_dom_sf"/>
</dbReference>
<dbReference type="SMART" id="SM00409">
    <property type="entry name" value="IG"/>
    <property type="match status" value="2"/>
</dbReference>
<dbReference type="GO" id="GO:0004888">
    <property type="term" value="F:transmembrane signaling receptor activity"/>
    <property type="evidence" value="ECO:0007669"/>
    <property type="project" value="TreeGrafter"/>
</dbReference>
<evidence type="ECO:0000256" key="2">
    <source>
        <dbReference type="ARBA" id="ARBA00022692"/>
    </source>
</evidence>
<keyword evidence="2 4" id="KW-0812">Transmembrane</keyword>
<reference evidence="7" key="3">
    <citation type="submission" date="2025-09" db="UniProtKB">
        <authorList>
            <consortium name="Ensembl"/>
        </authorList>
    </citation>
    <scope>IDENTIFICATION</scope>
</reference>
<proteinExistence type="predicted"/>
<evidence type="ECO:0000259" key="6">
    <source>
        <dbReference type="SMART" id="SM00409"/>
    </source>
</evidence>
<dbReference type="Pfam" id="PF07686">
    <property type="entry name" value="V-set"/>
    <property type="match status" value="2"/>
</dbReference>
<protein>
    <recommendedName>
        <fullName evidence="6">Immunoglobulin domain-containing protein</fullName>
    </recommendedName>
</protein>
<dbReference type="InterPro" id="IPR013106">
    <property type="entry name" value="Ig_V-set"/>
</dbReference>
<evidence type="ECO:0000256" key="5">
    <source>
        <dbReference type="SAM" id="SignalP"/>
    </source>
</evidence>
<accession>A0A3Q1B125</accession>